<reference evidence="1" key="1">
    <citation type="submission" date="2023-10" db="EMBL/GenBank/DDBJ databases">
        <title>Genome assemblies of two species of porcelain crab, Petrolisthes cinctipes and Petrolisthes manimaculis (Anomura: Porcellanidae).</title>
        <authorList>
            <person name="Angst P."/>
        </authorList>
    </citation>
    <scope>NUCLEOTIDE SEQUENCE</scope>
    <source>
        <strain evidence="1">PB745_01</strain>
        <tissue evidence="1">Gill</tissue>
    </source>
</reference>
<dbReference type="AlphaFoldDB" id="A0AAE1GQW4"/>
<organism evidence="1 2">
    <name type="scientific">Petrolisthes cinctipes</name>
    <name type="common">Flat porcelain crab</name>
    <dbReference type="NCBI Taxonomy" id="88211"/>
    <lineage>
        <taxon>Eukaryota</taxon>
        <taxon>Metazoa</taxon>
        <taxon>Ecdysozoa</taxon>
        <taxon>Arthropoda</taxon>
        <taxon>Crustacea</taxon>
        <taxon>Multicrustacea</taxon>
        <taxon>Malacostraca</taxon>
        <taxon>Eumalacostraca</taxon>
        <taxon>Eucarida</taxon>
        <taxon>Decapoda</taxon>
        <taxon>Pleocyemata</taxon>
        <taxon>Anomura</taxon>
        <taxon>Galatheoidea</taxon>
        <taxon>Porcellanidae</taxon>
        <taxon>Petrolisthes</taxon>
    </lineage>
</organism>
<accession>A0AAE1GQW4</accession>
<dbReference type="EMBL" id="JAWQEG010000113">
    <property type="protein sequence ID" value="KAK3894393.1"/>
    <property type="molecule type" value="Genomic_DNA"/>
</dbReference>
<sequence>MEEWVAYVLRERKVHPKKAEKTLTKRLYPCTIYQKMPVFCARILGSVDELASIRDSFSKWEETRNLCPPQYLRGPVVGQRVMVGVAGRLSMAELCVRWDRAAPTTHGLVPSEMLVEDRLM</sequence>
<dbReference type="Proteomes" id="UP001286313">
    <property type="component" value="Unassembled WGS sequence"/>
</dbReference>
<keyword evidence="2" id="KW-1185">Reference proteome</keyword>
<evidence type="ECO:0000313" key="2">
    <source>
        <dbReference type="Proteomes" id="UP001286313"/>
    </source>
</evidence>
<protein>
    <submittedName>
        <fullName evidence="1">Uncharacterized protein</fullName>
    </submittedName>
</protein>
<gene>
    <name evidence="1" type="ORF">Pcinc_001853</name>
</gene>
<evidence type="ECO:0000313" key="1">
    <source>
        <dbReference type="EMBL" id="KAK3894393.1"/>
    </source>
</evidence>
<proteinExistence type="predicted"/>
<name>A0AAE1GQW4_PETCI</name>
<comment type="caution">
    <text evidence="1">The sequence shown here is derived from an EMBL/GenBank/DDBJ whole genome shotgun (WGS) entry which is preliminary data.</text>
</comment>